<dbReference type="PANTHER" id="PTHR46233">
    <property type="entry name" value="HYDROXYACYLGLUTATHIONE HYDROLASE GLOC"/>
    <property type="match status" value="1"/>
</dbReference>
<dbReference type="GO" id="GO:0016787">
    <property type="term" value="F:hydrolase activity"/>
    <property type="evidence" value="ECO:0007669"/>
    <property type="project" value="UniProtKB-KW"/>
</dbReference>
<sequence length="289" mass="33146">MCMSIKSEYQDYLERQEKIKSKSTGKFWINQESRYVKPFQIYGNLYYVGDSWVCVHIVDTGDGLLMFDAGNCGAQAMLIQSIWEMGFNPADVKWIILSHGHADHFGAVNFFKNMFGTKIYMGEPDVKAFHERPELALVQESGNCMDTLFDADVAIKEGDVLTFGNTTIEFLLVPGHTKGCIACFFDVTNGREKKRVGYYGGFGFNTLQTDYLKQIGDTTFEARKEYLNSLEKVRNQKVDLFMGNHTDNVDLLNKRQYMLEHPGENPFLDGEAWKKYLDGKKKQLMEFLL</sequence>
<gene>
    <name evidence="6" type="ORF">E1963_07715</name>
</gene>
<protein>
    <submittedName>
        <fullName evidence="6">MBL fold metallo-hydrolase</fullName>
    </submittedName>
</protein>
<evidence type="ECO:0000313" key="6">
    <source>
        <dbReference type="EMBL" id="TDA22120.1"/>
    </source>
</evidence>
<evidence type="ECO:0000256" key="4">
    <source>
        <dbReference type="ARBA" id="ARBA00022833"/>
    </source>
</evidence>
<comment type="cofactor">
    <cofactor evidence="1">
        <name>Zn(2+)</name>
        <dbReference type="ChEBI" id="CHEBI:29105"/>
    </cofactor>
</comment>
<dbReference type="GO" id="GO:0046872">
    <property type="term" value="F:metal ion binding"/>
    <property type="evidence" value="ECO:0007669"/>
    <property type="project" value="UniProtKB-KW"/>
</dbReference>
<dbReference type="Gene3D" id="3.60.15.10">
    <property type="entry name" value="Ribonuclease Z/Hydroxyacylglutathione hydrolase-like"/>
    <property type="match status" value="1"/>
</dbReference>
<feature type="domain" description="Metallo-beta-lactamase" evidence="5">
    <location>
        <begin position="51"/>
        <end position="245"/>
    </location>
</feature>
<proteinExistence type="predicted"/>
<organism evidence="6 7">
    <name type="scientific">Extibacter muris</name>
    <dbReference type="NCBI Taxonomy" id="1796622"/>
    <lineage>
        <taxon>Bacteria</taxon>
        <taxon>Bacillati</taxon>
        <taxon>Bacillota</taxon>
        <taxon>Clostridia</taxon>
        <taxon>Lachnospirales</taxon>
        <taxon>Lachnospiraceae</taxon>
        <taxon>Extibacter</taxon>
    </lineage>
</organism>
<keyword evidence="2" id="KW-0479">Metal-binding</keyword>
<dbReference type="EMBL" id="SMMX01000005">
    <property type="protein sequence ID" value="TDA22120.1"/>
    <property type="molecule type" value="Genomic_DNA"/>
</dbReference>
<comment type="caution">
    <text evidence="6">The sequence shown here is derived from an EMBL/GenBank/DDBJ whole genome shotgun (WGS) entry which is preliminary data.</text>
</comment>
<dbReference type="PANTHER" id="PTHR46233:SF3">
    <property type="entry name" value="HYDROXYACYLGLUTATHIONE HYDROLASE GLOC"/>
    <property type="match status" value="1"/>
</dbReference>
<keyword evidence="4" id="KW-0862">Zinc</keyword>
<keyword evidence="3 6" id="KW-0378">Hydrolase</keyword>
<keyword evidence="7" id="KW-1185">Reference proteome</keyword>
<dbReference type="CDD" id="cd16280">
    <property type="entry name" value="metallo-hydrolase-like_MBL-fold"/>
    <property type="match status" value="1"/>
</dbReference>
<dbReference type="Pfam" id="PF00753">
    <property type="entry name" value="Lactamase_B"/>
    <property type="match status" value="1"/>
</dbReference>
<dbReference type="InterPro" id="IPR051453">
    <property type="entry name" value="MBL_Glyoxalase_II"/>
</dbReference>
<accession>A0A4V2WSL6</accession>
<dbReference type="SUPFAM" id="SSF56281">
    <property type="entry name" value="Metallo-hydrolase/oxidoreductase"/>
    <property type="match status" value="1"/>
</dbReference>
<name>A0A4V2WSL6_9FIRM</name>
<dbReference type="SMART" id="SM00849">
    <property type="entry name" value="Lactamase_B"/>
    <property type="match status" value="1"/>
</dbReference>
<dbReference type="AlphaFoldDB" id="A0A4V2WSL6"/>
<evidence type="ECO:0000256" key="2">
    <source>
        <dbReference type="ARBA" id="ARBA00022723"/>
    </source>
</evidence>
<evidence type="ECO:0000313" key="7">
    <source>
        <dbReference type="Proteomes" id="UP000295710"/>
    </source>
</evidence>
<reference evidence="6 7" key="1">
    <citation type="journal article" date="2016" name="Nat. Microbiol.">
        <title>The Mouse Intestinal Bacterial Collection (miBC) provides host-specific insight into cultured diversity and functional potential of the gut microbiota.</title>
        <authorList>
            <person name="Lagkouvardos I."/>
            <person name="Pukall R."/>
            <person name="Abt B."/>
            <person name="Foesel B.U."/>
            <person name="Meier-Kolthoff J.P."/>
            <person name="Kumar N."/>
            <person name="Bresciani A."/>
            <person name="Martinez I."/>
            <person name="Just S."/>
            <person name="Ziegler C."/>
            <person name="Brugiroux S."/>
            <person name="Garzetti D."/>
            <person name="Wenning M."/>
            <person name="Bui T.P."/>
            <person name="Wang J."/>
            <person name="Hugenholtz F."/>
            <person name="Plugge C.M."/>
            <person name="Peterson D.A."/>
            <person name="Hornef M.W."/>
            <person name="Baines J.F."/>
            <person name="Smidt H."/>
            <person name="Walter J."/>
            <person name="Kristiansen K."/>
            <person name="Nielsen H.B."/>
            <person name="Haller D."/>
            <person name="Overmann J."/>
            <person name="Stecher B."/>
            <person name="Clavel T."/>
        </authorList>
    </citation>
    <scope>NUCLEOTIDE SEQUENCE [LARGE SCALE GENOMIC DNA]</scope>
    <source>
        <strain evidence="6 7">DSM 28560</strain>
    </source>
</reference>
<evidence type="ECO:0000256" key="1">
    <source>
        <dbReference type="ARBA" id="ARBA00001947"/>
    </source>
</evidence>
<dbReference type="InterPro" id="IPR036866">
    <property type="entry name" value="RibonucZ/Hydroxyglut_hydro"/>
</dbReference>
<evidence type="ECO:0000259" key="5">
    <source>
        <dbReference type="SMART" id="SM00849"/>
    </source>
</evidence>
<evidence type="ECO:0000256" key="3">
    <source>
        <dbReference type="ARBA" id="ARBA00022801"/>
    </source>
</evidence>
<dbReference type="InterPro" id="IPR001279">
    <property type="entry name" value="Metallo-B-lactamas"/>
</dbReference>
<dbReference type="Proteomes" id="UP000295710">
    <property type="component" value="Unassembled WGS sequence"/>
</dbReference>